<accession>A0A7W6J3G5</accession>
<evidence type="ECO:0000313" key="3">
    <source>
        <dbReference type="EMBL" id="MBB4063392.1"/>
    </source>
</evidence>
<dbReference type="Gene3D" id="3.10.450.50">
    <property type="match status" value="1"/>
</dbReference>
<feature type="chain" id="PRO_5031062127" evidence="1">
    <location>
        <begin position="24"/>
        <end position="152"/>
    </location>
</feature>
<protein>
    <submittedName>
        <fullName evidence="3">Uncharacterized protein (TIGR02246 family)</fullName>
    </submittedName>
</protein>
<dbReference type="PROSITE" id="PS51257">
    <property type="entry name" value="PROKAR_LIPOPROTEIN"/>
    <property type="match status" value="1"/>
</dbReference>
<dbReference type="Proteomes" id="UP000528286">
    <property type="component" value="Unassembled WGS sequence"/>
</dbReference>
<evidence type="ECO:0000259" key="2">
    <source>
        <dbReference type="Pfam" id="PF14534"/>
    </source>
</evidence>
<organism evidence="3 4">
    <name type="scientific">Gellertiella hungarica</name>
    <dbReference type="NCBI Taxonomy" id="1572859"/>
    <lineage>
        <taxon>Bacteria</taxon>
        <taxon>Pseudomonadati</taxon>
        <taxon>Pseudomonadota</taxon>
        <taxon>Alphaproteobacteria</taxon>
        <taxon>Hyphomicrobiales</taxon>
        <taxon>Rhizobiaceae</taxon>
        <taxon>Gellertiella</taxon>
    </lineage>
</organism>
<keyword evidence="4" id="KW-1185">Reference proteome</keyword>
<feature type="signal peptide" evidence="1">
    <location>
        <begin position="1"/>
        <end position="23"/>
    </location>
</feature>
<keyword evidence="1" id="KW-0732">Signal</keyword>
<dbReference type="Pfam" id="PF14534">
    <property type="entry name" value="DUF4440"/>
    <property type="match status" value="1"/>
</dbReference>
<dbReference type="RefSeq" id="WP_183364581.1">
    <property type="nucleotide sequence ID" value="NZ_JACIEZ010000001.1"/>
</dbReference>
<reference evidence="3 4" key="1">
    <citation type="submission" date="2020-08" db="EMBL/GenBank/DDBJ databases">
        <title>Genomic Encyclopedia of Type Strains, Phase IV (KMG-IV): sequencing the most valuable type-strain genomes for metagenomic binning, comparative biology and taxonomic classification.</title>
        <authorList>
            <person name="Goeker M."/>
        </authorList>
    </citation>
    <scope>NUCLEOTIDE SEQUENCE [LARGE SCALE GENOMIC DNA]</scope>
    <source>
        <strain evidence="3 4">DSM 29853</strain>
    </source>
</reference>
<gene>
    <name evidence="3" type="ORF">GGR23_000553</name>
</gene>
<dbReference type="AlphaFoldDB" id="A0A7W6J3G5"/>
<feature type="domain" description="DUF4440" evidence="2">
    <location>
        <begin position="30"/>
        <end position="141"/>
    </location>
</feature>
<dbReference type="EMBL" id="JACIEZ010000001">
    <property type="protein sequence ID" value="MBB4063392.1"/>
    <property type="molecule type" value="Genomic_DNA"/>
</dbReference>
<dbReference type="InterPro" id="IPR032710">
    <property type="entry name" value="NTF2-like_dom_sf"/>
</dbReference>
<evidence type="ECO:0000313" key="4">
    <source>
        <dbReference type="Proteomes" id="UP000528286"/>
    </source>
</evidence>
<evidence type="ECO:0000256" key="1">
    <source>
        <dbReference type="SAM" id="SignalP"/>
    </source>
</evidence>
<dbReference type="InterPro" id="IPR027843">
    <property type="entry name" value="DUF4440"/>
</dbReference>
<proteinExistence type="predicted"/>
<name>A0A7W6J3G5_9HYPH</name>
<dbReference type="SUPFAM" id="SSF54427">
    <property type="entry name" value="NTF2-like"/>
    <property type="match status" value="1"/>
</dbReference>
<comment type="caution">
    <text evidence="3">The sequence shown here is derived from an EMBL/GenBank/DDBJ whole genome shotgun (WGS) entry which is preliminary data.</text>
</comment>
<sequence>MKSIARHFLLVAVVAAGACQAHAGPADDVAATATAFFNAQNAHDLETVSSIMANSEDFLLVRGPALVWGHDAVVKQYAELYKGVWAVKTDGKPPKVVMFNDTAAETFVPVTFTVGPREGETKEFALNVTQIWVRNGGNWQIQSILATPVKPL</sequence>